<gene>
    <name evidence="2" type="ORF">M407DRAFT_23127</name>
</gene>
<dbReference type="OrthoDB" id="10480931at2759"/>
<dbReference type="HOGENOM" id="CLU_704363_0_0_1"/>
<protein>
    <submittedName>
        <fullName evidence="2">Uncharacterized protein</fullName>
    </submittedName>
</protein>
<dbReference type="AlphaFoldDB" id="A0A0C3QLN8"/>
<reference evidence="3" key="2">
    <citation type="submission" date="2015-01" db="EMBL/GenBank/DDBJ databases">
        <title>Evolutionary Origins and Diversification of the Mycorrhizal Mutualists.</title>
        <authorList>
            <consortium name="DOE Joint Genome Institute"/>
            <consortium name="Mycorrhizal Genomics Consortium"/>
            <person name="Kohler A."/>
            <person name="Kuo A."/>
            <person name="Nagy L.G."/>
            <person name="Floudas D."/>
            <person name="Copeland A."/>
            <person name="Barry K.W."/>
            <person name="Cichocki N."/>
            <person name="Veneault-Fourrey C."/>
            <person name="LaButti K."/>
            <person name="Lindquist E.A."/>
            <person name="Lipzen A."/>
            <person name="Lundell T."/>
            <person name="Morin E."/>
            <person name="Murat C."/>
            <person name="Riley R."/>
            <person name="Ohm R."/>
            <person name="Sun H."/>
            <person name="Tunlid A."/>
            <person name="Henrissat B."/>
            <person name="Grigoriev I.V."/>
            <person name="Hibbett D.S."/>
            <person name="Martin F."/>
        </authorList>
    </citation>
    <scope>NUCLEOTIDE SEQUENCE [LARGE SCALE GENOMIC DNA]</scope>
    <source>
        <strain evidence="3">MUT 4182</strain>
    </source>
</reference>
<evidence type="ECO:0000313" key="2">
    <source>
        <dbReference type="EMBL" id="KIO27584.1"/>
    </source>
</evidence>
<accession>A0A0C3QLN8</accession>
<dbReference type="Proteomes" id="UP000054248">
    <property type="component" value="Unassembled WGS sequence"/>
</dbReference>
<evidence type="ECO:0000313" key="3">
    <source>
        <dbReference type="Proteomes" id="UP000054248"/>
    </source>
</evidence>
<dbReference type="EMBL" id="KN823006">
    <property type="protein sequence ID" value="KIO27584.1"/>
    <property type="molecule type" value="Genomic_DNA"/>
</dbReference>
<organism evidence="2 3">
    <name type="scientific">Tulasnella calospora MUT 4182</name>
    <dbReference type="NCBI Taxonomy" id="1051891"/>
    <lineage>
        <taxon>Eukaryota</taxon>
        <taxon>Fungi</taxon>
        <taxon>Dikarya</taxon>
        <taxon>Basidiomycota</taxon>
        <taxon>Agaricomycotina</taxon>
        <taxon>Agaricomycetes</taxon>
        <taxon>Cantharellales</taxon>
        <taxon>Tulasnellaceae</taxon>
        <taxon>Tulasnella</taxon>
    </lineage>
</organism>
<name>A0A0C3QLN8_9AGAM</name>
<evidence type="ECO:0000256" key="1">
    <source>
        <dbReference type="SAM" id="MobiDB-lite"/>
    </source>
</evidence>
<feature type="compositionally biased region" description="Polar residues" evidence="1">
    <location>
        <begin position="361"/>
        <end position="373"/>
    </location>
</feature>
<feature type="compositionally biased region" description="Low complexity" evidence="1">
    <location>
        <begin position="374"/>
        <end position="392"/>
    </location>
</feature>
<sequence>MSQMNVIVALYRALGTPEDQMDHLMNAQPYPPHDSYELPIDAGQTRALSEISNHSPCIADTVVHTPTISTTHVRIASAALHSADIIALASIRITSTLHRPQAHAVRRTLSSSSPLNCISGPFPRTQATELPAFGPILSQPDVGTPICLTSLPNISKYRAASLCFIFLRRPEYDGRIAYADCPHWNATCSWSIPEKERVSYYRVRELGRFAEAVIRGPFRWTLGICVAFNQSATATSKTTQRPAEGLGSAPGPEAGGSLFRASKPMDAEQSRRMMKKRSFGQAVRSPEAAKVSNPFERGNVGDMSLSELQPRESVTAGEDRGDEDSSDDDASRRCQRFAGRAAQGRRMEEQRRNAQVDRGPSSPNEAQDTVRQGSSARTSPPRSSTSTLKMSP</sequence>
<reference evidence="2 3" key="1">
    <citation type="submission" date="2014-04" db="EMBL/GenBank/DDBJ databases">
        <authorList>
            <consortium name="DOE Joint Genome Institute"/>
            <person name="Kuo A."/>
            <person name="Girlanda M."/>
            <person name="Perotto S."/>
            <person name="Kohler A."/>
            <person name="Nagy L.G."/>
            <person name="Floudas D."/>
            <person name="Copeland A."/>
            <person name="Barry K.W."/>
            <person name="Cichocki N."/>
            <person name="Veneault-Fourrey C."/>
            <person name="LaButti K."/>
            <person name="Lindquist E.A."/>
            <person name="Lipzen A."/>
            <person name="Lundell T."/>
            <person name="Morin E."/>
            <person name="Murat C."/>
            <person name="Sun H."/>
            <person name="Tunlid A."/>
            <person name="Henrissat B."/>
            <person name="Grigoriev I.V."/>
            <person name="Hibbett D.S."/>
            <person name="Martin F."/>
            <person name="Nordberg H.P."/>
            <person name="Cantor M.N."/>
            <person name="Hua S.X."/>
        </authorList>
    </citation>
    <scope>NUCLEOTIDE SEQUENCE [LARGE SCALE GENOMIC DNA]</scope>
    <source>
        <strain evidence="2 3">MUT 4182</strain>
    </source>
</reference>
<proteinExistence type="predicted"/>
<feature type="region of interest" description="Disordered" evidence="1">
    <location>
        <begin position="236"/>
        <end position="392"/>
    </location>
</feature>
<keyword evidence="3" id="KW-1185">Reference proteome</keyword>
<feature type="compositionally biased region" description="Basic and acidic residues" evidence="1">
    <location>
        <begin position="345"/>
        <end position="355"/>
    </location>
</feature>